<evidence type="ECO:0000256" key="2">
    <source>
        <dbReference type="ARBA" id="ARBA00010741"/>
    </source>
</evidence>
<sequence>MRRTWYGGLGGQHGRHIYAYCNVRTNQVLYSLERVLRNSHLKQLADVGANNNPPKLRKDIWRPLWMVSLPNSRDGKRLGLQVFRQLREYRVLHETNWEIPEEMKRPYTEKEIERMRYKLDNRGGSKKETVYDIIKRKKWKMRVRMVMDQKANSIADLAAILLRQEDKGVAISGKRELALDQQKKEDQDTIISLAERNATEANELKAKIPAMEAVVAEAGQEAQNKDKKSKERRSAFQKALHTRRDVEKIQLQIRRMEWSAAQVADAKARAAFEQQEQQEQQEQRRRRAAESPQTAKPGTAEEGAHAENSSLTEQTPVKEIDYRQYLPDFPAELDPIAAAKAGLPIGKHSALQPENRTQKMLVKLFRQHIFTIQDITVKWANTLDAEFAERWPDGVKHDRIGFVRHIAPKPDDEPVDDVRQLRGMVDTSPKETPEEMAAKVARGKVVKRIAERLVAEVTRKNNRSLAQRKKSRLQQQAAEETAGRQNNEPGASKQADEPPVQAEAPKL</sequence>
<dbReference type="AlphaFoldDB" id="M2Z8P6"/>
<dbReference type="Pfam" id="PF12829">
    <property type="entry name" value="Mhr1"/>
    <property type="match status" value="1"/>
</dbReference>
<dbReference type="InterPro" id="IPR024629">
    <property type="entry name" value="Ribosomal_mL67"/>
</dbReference>
<dbReference type="GO" id="GO:0003697">
    <property type="term" value="F:single-stranded DNA binding"/>
    <property type="evidence" value="ECO:0007669"/>
    <property type="project" value="InterPro"/>
</dbReference>
<protein>
    <recommendedName>
        <fullName evidence="8">Large ribosomal subunit protein mL67</fullName>
    </recommendedName>
</protein>
<dbReference type="VEuPathDB" id="FungiDB:MYCFIDRAFT_88290"/>
<keyword evidence="7" id="KW-0687">Ribonucleoprotein</keyword>
<keyword evidence="4" id="KW-0805">Transcription regulation</keyword>
<dbReference type="RefSeq" id="XP_007923533.1">
    <property type="nucleotide sequence ID" value="XM_007925342.1"/>
</dbReference>
<feature type="region of interest" description="Disordered" evidence="9">
    <location>
        <begin position="458"/>
        <end position="507"/>
    </location>
</feature>
<dbReference type="PANTHER" id="PTHR28184">
    <property type="entry name" value="MITOCHONDRIAL HOMOLOGOUS RECOMBINATION PROTEIN 1"/>
    <property type="match status" value="1"/>
</dbReference>
<evidence type="ECO:0000256" key="4">
    <source>
        <dbReference type="ARBA" id="ARBA00023015"/>
    </source>
</evidence>
<reference evidence="10 11" key="1">
    <citation type="journal article" date="2012" name="PLoS Pathog.">
        <title>Diverse lifestyles and strategies of plant pathogenesis encoded in the genomes of eighteen Dothideomycetes fungi.</title>
        <authorList>
            <person name="Ohm R.A."/>
            <person name="Feau N."/>
            <person name="Henrissat B."/>
            <person name="Schoch C.L."/>
            <person name="Horwitz B.A."/>
            <person name="Barry K.W."/>
            <person name="Condon B.J."/>
            <person name="Copeland A.C."/>
            <person name="Dhillon B."/>
            <person name="Glaser F."/>
            <person name="Hesse C.N."/>
            <person name="Kosti I."/>
            <person name="LaButti K."/>
            <person name="Lindquist E.A."/>
            <person name="Lucas S."/>
            <person name="Salamov A.A."/>
            <person name="Bradshaw R.E."/>
            <person name="Ciuffetti L."/>
            <person name="Hamelin R.C."/>
            <person name="Kema G.H.J."/>
            <person name="Lawrence C."/>
            <person name="Scott J.A."/>
            <person name="Spatafora J.W."/>
            <person name="Turgeon B.G."/>
            <person name="de Wit P.J.G.M."/>
            <person name="Zhong S."/>
            <person name="Goodwin S.B."/>
            <person name="Grigoriev I.V."/>
        </authorList>
    </citation>
    <scope>NUCLEOTIDE SEQUENCE [LARGE SCALE GENOMIC DNA]</scope>
    <source>
        <strain evidence="10 11">CIRAD86</strain>
    </source>
</reference>
<evidence type="ECO:0000313" key="10">
    <source>
        <dbReference type="EMBL" id="EME86155.1"/>
    </source>
</evidence>
<evidence type="ECO:0000256" key="9">
    <source>
        <dbReference type="SAM" id="MobiDB-lite"/>
    </source>
</evidence>
<feature type="compositionally biased region" description="Basic and acidic residues" evidence="9">
    <location>
        <begin position="223"/>
        <end position="234"/>
    </location>
</feature>
<feature type="compositionally biased region" description="Basic residues" evidence="9">
    <location>
        <begin position="460"/>
        <end position="472"/>
    </location>
</feature>
<name>M2Z8P6_PSEFD</name>
<dbReference type="GeneID" id="19342677"/>
<evidence type="ECO:0000256" key="6">
    <source>
        <dbReference type="ARBA" id="ARBA00023163"/>
    </source>
</evidence>
<evidence type="ECO:0000256" key="1">
    <source>
        <dbReference type="ARBA" id="ARBA00004173"/>
    </source>
</evidence>
<keyword evidence="3" id="KW-0689">Ribosomal protein</keyword>
<accession>M2Z8P6</accession>
<evidence type="ECO:0000256" key="7">
    <source>
        <dbReference type="ARBA" id="ARBA00023274"/>
    </source>
</evidence>
<dbReference type="eggNOG" id="ENOG502S5F1">
    <property type="taxonomic scope" value="Eukaryota"/>
</dbReference>
<dbReference type="OrthoDB" id="5333655at2759"/>
<evidence type="ECO:0000256" key="3">
    <source>
        <dbReference type="ARBA" id="ARBA00022980"/>
    </source>
</evidence>
<evidence type="ECO:0000256" key="8">
    <source>
        <dbReference type="ARBA" id="ARBA00035185"/>
    </source>
</evidence>
<feature type="compositionally biased region" description="Polar residues" evidence="9">
    <location>
        <begin position="473"/>
        <end position="489"/>
    </location>
</feature>
<dbReference type="GO" id="GO:0000150">
    <property type="term" value="F:DNA strand exchange activity"/>
    <property type="evidence" value="ECO:0007669"/>
    <property type="project" value="InterPro"/>
</dbReference>
<dbReference type="STRING" id="383855.M2Z8P6"/>
<keyword evidence="5" id="KW-0496">Mitochondrion</keyword>
<dbReference type="GO" id="GO:0005739">
    <property type="term" value="C:mitochondrion"/>
    <property type="evidence" value="ECO:0007669"/>
    <property type="project" value="UniProtKB-SubCell"/>
</dbReference>
<dbReference type="GO" id="GO:1990904">
    <property type="term" value="C:ribonucleoprotein complex"/>
    <property type="evidence" value="ECO:0007669"/>
    <property type="project" value="UniProtKB-KW"/>
</dbReference>
<organism evidence="10 11">
    <name type="scientific">Pseudocercospora fijiensis (strain CIRAD86)</name>
    <name type="common">Black leaf streak disease fungus</name>
    <name type="synonym">Mycosphaerella fijiensis</name>
    <dbReference type="NCBI Taxonomy" id="383855"/>
    <lineage>
        <taxon>Eukaryota</taxon>
        <taxon>Fungi</taxon>
        <taxon>Dikarya</taxon>
        <taxon>Ascomycota</taxon>
        <taxon>Pezizomycotina</taxon>
        <taxon>Dothideomycetes</taxon>
        <taxon>Dothideomycetidae</taxon>
        <taxon>Mycosphaerellales</taxon>
        <taxon>Mycosphaerellaceae</taxon>
        <taxon>Pseudocercospora</taxon>
    </lineage>
</organism>
<dbReference type="PANTHER" id="PTHR28184:SF1">
    <property type="entry name" value="LARGE RIBOSOMAL SUBUNIT PROTEIN ML67"/>
    <property type="match status" value="1"/>
</dbReference>
<evidence type="ECO:0000313" key="11">
    <source>
        <dbReference type="Proteomes" id="UP000016932"/>
    </source>
</evidence>
<dbReference type="HOGENOM" id="CLU_537625_0_0_1"/>
<evidence type="ECO:0000256" key="5">
    <source>
        <dbReference type="ARBA" id="ARBA00023128"/>
    </source>
</evidence>
<gene>
    <name evidence="10" type="ORF">MYCFIDRAFT_88290</name>
</gene>
<feature type="region of interest" description="Disordered" evidence="9">
    <location>
        <begin position="269"/>
        <end position="317"/>
    </location>
</feature>
<feature type="compositionally biased region" description="Low complexity" evidence="9">
    <location>
        <begin position="269"/>
        <end position="280"/>
    </location>
</feature>
<dbReference type="Proteomes" id="UP000016932">
    <property type="component" value="Unassembled WGS sequence"/>
</dbReference>
<dbReference type="GO" id="GO:0005840">
    <property type="term" value="C:ribosome"/>
    <property type="evidence" value="ECO:0007669"/>
    <property type="project" value="UniProtKB-KW"/>
</dbReference>
<feature type="region of interest" description="Disordered" evidence="9">
    <location>
        <begin position="218"/>
        <end position="241"/>
    </location>
</feature>
<keyword evidence="11" id="KW-1185">Reference proteome</keyword>
<proteinExistence type="inferred from homology"/>
<comment type="subcellular location">
    <subcellularLocation>
        <location evidence="1">Mitochondrion</location>
    </subcellularLocation>
</comment>
<dbReference type="GO" id="GO:0003735">
    <property type="term" value="F:structural constituent of ribosome"/>
    <property type="evidence" value="ECO:0007669"/>
    <property type="project" value="TreeGrafter"/>
</dbReference>
<dbReference type="EMBL" id="KB446556">
    <property type="protein sequence ID" value="EME86155.1"/>
    <property type="molecule type" value="Genomic_DNA"/>
</dbReference>
<dbReference type="KEGG" id="pfj:MYCFIDRAFT_88290"/>
<keyword evidence="6" id="KW-0804">Transcription</keyword>
<comment type="similarity">
    <text evidence="2">Belongs to the mitochondrion-specific ribosomal protein mL67 family.</text>
</comment>